<feature type="transmembrane region" description="Helical" evidence="5">
    <location>
        <begin position="84"/>
        <end position="103"/>
    </location>
</feature>
<sequence length="251" mass="27159">MNLGLSLEAIFLFYTIAGIVIFIIMSSLAGAALRSTKSQRSHNCTMSVEFYSASGPAGNDASHQSTTLGGSKPLHRFMKGQPKLVGIIMLAFGVSFLIVPLSVNNNSGVHRILTSISPVLLMGTLFLISGILYILTEHNPTKKTVTVSLALSIVTILFAVWSVLQMISGIRFHHYGHYDYSDDNATETDDTEWSTYSENMGLCLDALFLFYTLASIVIYIIMSSLAGAALRSTKSQAVVVMTTMPTQAAAE</sequence>
<reference evidence="6" key="1">
    <citation type="submission" date="2023-07" db="EMBL/GenBank/DDBJ databases">
        <title>Chromosome-level Genome Assembly of Striped Snakehead (Channa striata).</title>
        <authorList>
            <person name="Liu H."/>
        </authorList>
    </citation>
    <scope>NUCLEOTIDE SEQUENCE</scope>
    <source>
        <strain evidence="6">Gz</strain>
        <tissue evidence="6">Muscle</tissue>
    </source>
</reference>
<dbReference type="GO" id="GO:0016020">
    <property type="term" value="C:membrane"/>
    <property type="evidence" value="ECO:0007669"/>
    <property type="project" value="UniProtKB-SubCell"/>
</dbReference>
<feature type="transmembrane region" description="Helical" evidence="5">
    <location>
        <begin position="115"/>
        <end position="135"/>
    </location>
</feature>
<evidence type="ECO:0000313" key="6">
    <source>
        <dbReference type="EMBL" id="KAK2854228.1"/>
    </source>
</evidence>
<keyword evidence="7" id="KW-1185">Reference proteome</keyword>
<evidence type="ECO:0000256" key="5">
    <source>
        <dbReference type="SAM" id="Phobius"/>
    </source>
</evidence>
<accession>A0AA88NIM6</accession>
<dbReference type="Pfam" id="PF04103">
    <property type="entry name" value="CD20"/>
    <property type="match status" value="1"/>
</dbReference>
<evidence type="ECO:0000313" key="7">
    <source>
        <dbReference type="Proteomes" id="UP001187415"/>
    </source>
</evidence>
<keyword evidence="4 5" id="KW-0472">Membrane</keyword>
<dbReference type="AlphaFoldDB" id="A0AA88NIM6"/>
<feature type="transmembrane region" description="Helical" evidence="5">
    <location>
        <begin position="147"/>
        <end position="167"/>
    </location>
</feature>
<evidence type="ECO:0000256" key="3">
    <source>
        <dbReference type="ARBA" id="ARBA00022989"/>
    </source>
</evidence>
<name>A0AA88NIM6_CHASR</name>
<feature type="transmembrane region" description="Helical" evidence="5">
    <location>
        <begin position="12"/>
        <end position="33"/>
    </location>
</feature>
<gene>
    <name evidence="6" type="ORF">Q5P01_006889</name>
</gene>
<keyword evidence="2 5" id="KW-0812">Transmembrane</keyword>
<evidence type="ECO:0000256" key="1">
    <source>
        <dbReference type="ARBA" id="ARBA00004141"/>
    </source>
</evidence>
<feature type="transmembrane region" description="Helical" evidence="5">
    <location>
        <begin position="208"/>
        <end position="230"/>
    </location>
</feature>
<dbReference type="Proteomes" id="UP001187415">
    <property type="component" value="Unassembled WGS sequence"/>
</dbReference>
<evidence type="ECO:0000256" key="4">
    <source>
        <dbReference type="ARBA" id="ARBA00023136"/>
    </source>
</evidence>
<protein>
    <submittedName>
        <fullName evidence="6">Uncharacterized protein</fullName>
    </submittedName>
</protein>
<keyword evidence="3 5" id="KW-1133">Transmembrane helix</keyword>
<proteinExistence type="predicted"/>
<dbReference type="InterPro" id="IPR007237">
    <property type="entry name" value="CD20-like"/>
</dbReference>
<dbReference type="EMBL" id="JAUPFM010000004">
    <property type="protein sequence ID" value="KAK2854228.1"/>
    <property type="molecule type" value="Genomic_DNA"/>
</dbReference>
<comment type="caution">
    <text evidence="6">The sequence shown here is derived from an EMBL/GenBank/DDBJ whole genome shotgun (WGS) entry which is preliminary data.</text>
</comment>
<organism evidence="6 7">
    <name type="scientific">Channa striata</name>
    <name type="common">Snakehead murrel</name>
    <name type="synonym">Ophicephalus striatus</name>
    <dbReference type="NCBI Taxonomy" id="64152"/>
    <lineage>
        <taxon>Eukaryota</taxon>
        <taxon>Metazoa</taxon>
        <taxon>Chordata</taxon>
        <taxon>Craniata</taxon>
        <taxon>Vertebrata</taxon>
        <taxon>Euteleostomi</taxon>
        <taxon>Actinopterygii</taxon>
        <taxon>Neopterygii</taxon>
        <taxon>Teleostei</taxon>
        <taxon>Neoteleostei</taxon>
        <taxon>Acanthomorphata</taxon>
        <taxon>Anabantaria</taxon>
        <taxon>Anabantiformes</taxon>
        <taxon>Channoidei</taxon>
        <taxon>Channidae</taxon>
        <taxon>Channa</taxon>
    </lineage>
</organism>
<comment type="subcellular location">
    <subcellularLocation>
        <location evidence="1">Membrane</location>
        <topology evidence="1">Multi-pass membrane protein</topology>
    </subcellularLocation>
</comment>
<evidence type="ECO:0000256" key="2">
    <source>
        <dbReference type="ARBA" id="ARBA00022692"/>
    </source>
</evidence>